<evidence type="ECO:0000259" key="1">
    <source>
        <dbReference type="PROSITE" id="PS51186"/>
    </source>
</evidence>
<dbReference type="Pfam" id="PF13302">
    <property type="entry name" value="Acetyltransf_3"/>
    <property type="match status" value="1"/>
</dbReference>
<keyword evidence="3" id="KW-1185">Reference proteome</keyword>
<evidence type="ECO:0000313" key="3">
    <source>
        <dbReference type="Proteomes" id="UP000321080"/>
    </source>
</evidence>
<dbReference type="PROSITE" id="PS51186">
    <property type="entry name" value="GNAT"/>
    <property type="match status" value="1"/>
</dbReference>
<keyword evidence="2" id="KW-0808">Transferase</keyword>
<reference evidence="2 3" key="1">
    <citation type="submission" date="2019-08" db="EMBL/GenBank/DDBJ databases">
        <title>Seonamhaeicola sediminis sp. nov., isolated from marine sediment.</title>
        <authorList>
            <person name="Cao W.R."/>
        </authorList>
    </citation>
    <scope>NUCLEOTIDE SEQUENCE [LARGE SCALE GENOMIC DNA]</scope>
    <source>
        <strain evidence="2 3">1505</strain>
    </source>
</reference>
<evidence type="ECO:0000313" key="2">
    <source>
        <dbReference type="EMBL" id="TXG36960.1"/>
    </source>
</evidence>
<dbReference type="InterPro" id="IPR051531">
    <property type="entry name" value="N-acetyltransferase"/>
</dbReference>
<gene>
    <name evidence="2" type="ORF">FUA22_10330</name>
</gene>
<dbReference type="RefSeq" id="WP_147768008.1">
    <property type="nucleotide sequence ID" value="NZ_VRKQ01000010.1"/>
</dbReference>
<dbReference type="PANTHER" id="PTHR43792">
    <property type="entry name" value="GNAT FAMILY, PUTATIVE (AFU_ORTHOLOGUE AFUA_3G00765)-RELATED-RELATED"/>
    <property type="match status" value="1"/>
</dbReference>
<feature type="domain" description="N-acetyltransferase" evidence="1">
    <location>
        <begin position="8"/>
        <end position="169"/>
    </location>
</feature>
<dbReference type="SUPFAM" id="SSF55729">
    <property type="entry name" value="Acyl-CoA N-acyltransferases (Nat)"/>
    <property type="match status" value="1"/>
</dbReference>
<name>A0A5C7GGU6_9FLAO</name>
<dbReference type="InterPro" id="IPR000182">
    <property type="entry name" value="GNAT_dom"/>
</dbReference>
<accession>A0A5C7GGU6</accession>
<dbReference type="PANTHER" id="PTHR43792:SF1">
    <property type="entry name" value="N-ACETYLTRANSFERASE DOMAIN-CONTAINING PROTEIN"/>
    <property type="match status" value="1"/>
</dbReference>
<dbReference type="OrthoDB" id="9798081at2"/>
<dbReference type="AlphaFoldDB" id="A0A5C7GGU6"/>
<dbReference type="InterPro" id="IPR016181">
    <property type="entry name" value="Acyl_CoA_acyltransferase"/>
</dbReference>
<dbReference type="EMBL" id="VRKQ01000010">
    <property type="protein sequence ID" value="TXG36960.1"/>
    <property type="molecule type" value="Genomic_DNA"/>
</dbReference>
<protein>
    <submittedName>
        <fullName evidence="2">GNAT family N-acetyltransferase</fullName>
    </submittedName>
</protein>
<proteinExistence type="predicted"/>
<dbReference type="Gene3D" id="3.40.630.30">
    <property type="match status" value="1"/>
</dbReference>
<comment type="caution">
    <text evidence="2">The sequence shown here is derived from an EMBL/GenBank/DDBJ whole genome shotgun (WGS) entry which is preliminary data.</text>
</comment>
<organism evidence="2 3">
    <name type="scientific">Seonamhaeicola maritimus</name>
    <dbReference type="NCBI Taxonomy" id="2591822"/>
    <lineage>
        <taxon>Bacteria</taxon>
        <taxon>Pseudomonadati</taxon>
        <taxon>Bacteroidota</taxon>
        <taxon>Flavobacteriia</taxon>
        <taxon>Flavobacteriales</taxon>
        <taxon>Flavobacteriaceae</taxon>
    </lineage>
</organism>
<dbReference type="Proteomes" id="UP000321080">
    <property type="component" value="Unassembled WGS sequence"/>
</dbReference>
<sequence>MIAETNRLIFEKFTLADAPFLKTLVSTPNWLKYIGDRNIKTVKEAETYIQNTHFKSYKTKGFGFYKMLLKEEKLKPIGSCGLVKRDELEHVDIGFAFLPEYEGKGFGYESSVEIIKLAKENFKLDILQAMTVPYNFNSIKLLEKLGFTYEKRIKPFEDDEELMLFAKTL</sequence>
<dbReference type="GO" id="GO:0016747">
    <property type="term" value="F:acyltransferase activity, transferring groups other than amino-acyl groups"/>
    <property type="evidence" value="ECO:0007669"/>
    <property type="project" value="InterPro"/>
</dbReference>